<evidence type="ECO:0000313" key="1">
    <source>
        <dbReference type="EMBL" id="MBC2576035.1"/>
    </source>
</evidence>
<reference evidence="1 2" key="1">
    <citation type="submission" date="2020-05" db="EMBL/GenBank/DDBJ databases">
        <title>Draft genome of xy-202 and genomic insight in genome of the genus Peptostreptococcus.</title>
        <authorList>
            <person name="Zhang Z."/>
        </authorList>
    </citation>
    <scope>NUCLEOTIDE SEQUENCE [LARGE SCALE GENOMIC DNA]</scope>
    <source>
        <strain evidence="1 2">DSM 27025</strain>
    </source>
</reference>
<dbReference type="RefSeq" id="WP_185624042.1">
    <property type="nucleotide sequence ID" value="NZ_JABGBW010000002.1"/>
</dbReference>
<organism evidence="1 2">
    <name type="scientific">Peptostreptococcus canis</name>
    <dbReference type="NCBI Taxonomy" id="1159213"/>
    <lineage>
        <taxon>Bacteria</taxon>
        <taxon>Bacillati</taxon>
        <taxon>Bacillota</taxon>
        <taxon>Clostridia</taxon>
        <taxon>Peptostreptococcales</taxon>
        <taxon>Peptostreptococcaceae</taxon>
        <taxon>Peptostreptococcus</taxon>
    </lineage>
</organism>
<gene>
    <name evidence="1" type="ORF">HLB29_04985</name>
</gene>
<keyword evidence="2" id="KW-1185">Reference proteome</keyword>
<proteinExistence type="predicted"/>
<sequence length="90" mass="10390">MKKKIYLKRIIGLVMALVVISVLSFGDINAVGCSAWQRISTGKPYVTNTYCPGGKLRRKVRQDKYRRKCLRNNGSIYYEYKYKTVFLGCV</sequence>
<protein>
    <recommendedName>
        <fullName evidence="3">Secreted protein</fullName>
    </recommendedName>
</protein>
<comment type="caution">
    <text evidence="1">The sequence shown here is derived from an EMBL/GenBank/DDBJ whole genome shotgun (WGS) entry which is preliminary data.</text>
</comment>
<evidence type="ECO:0000313" key="2">
    <source>
        <dbReference type="Proteomes" id="UP000713904"/>
    </source>
</evidence>
<accession>A0ABR6TKV1</accession>
<name>A0ABR6TKV1_9FIRM</name>
<evidence type="ECO:0008006" key="3">
    <source>
        <dbReference type="Google" id="ProtNLM"/>
    </source>
</evidence>
<dbReference type="EMBL" id="JABGBW010000002">
    <property type="protein sequence ID" value="MBC2576035.1"/>
    <property type="molecule type" value="Genomic_DNA"/>
</dbReference>
<dbReference type="Proteomes" id="UP000713904">
    <property type="component" value="Unassembled WGS sequence"/>
</dbReference>